<dbReference type="Gene3D" id="3.30.420.10">
    <property type="entry name" value="Ribonuclease H-like superfamily/Ribonuclease H"/>
    <property type="match status" value="2"/>
</dbReference>
<dbReference type="EMBL" id="BQNB010021090">
    <property type="protein sequence ID" value="GJU02747.1"/>
    <property type="molecule type" value="Genomic_DNA"/>
</dbReference>
<feature type="compositionally biased region" description="Polar residues" evidence="1">
    <location>
        <begin position="89"/>
        <end position="104"/>
    </location>
</feature>
<dbReference type="SUPFAM" id="SSF53098">
    <property type="entry name" value="Ribonuclease H-like"/>
    <property type="match status" value="1"/>
</dbReference>
<feature type="compositionally biased region" description="Basic and acidic residues" evidence="1">
    <location>
        <begin position="52"/>
        <end position="64"/>
    </location>
</feature>
<feature type="region of interest" description="Disordered" evidence="1">
    <location>
        <begin position="1"/>
        <end position="121"/>
    </location>
</feature>
<reference evidence="3" key="1">
    <citation type="journal article" date="2022" name="Int. J. Mol. Sci.">
        <title>Draft Genome of Tanacetum Coccineum: Genomic Comparison of Closely Related Tanacetum-Family Plants.</title>
        <authorList>
            <person name="Yamashiro T."/>
            <person name="Shiraishi A."/>
            <person name="Nakayama K."/>
            <person name="Satake H."/>
        </authorList>
    </citation>
    <scope>NUCLEOTIDE SEQUENCE</scope>
</reference>
<comment type="caution">
    <text evidence="3">The sequence shown here is derived from an EMBL/GenBank/DDBJ whole genome shotgun (WGS) entry which is preliminary data.</text>
</comment>
<dbReference type="InterPro" id="IPR052160">
    <property type="entry name" value="Gypsy_RT_Integrase-like"/>
</dbReference>
<evidence type="ECO:0000259" key="2">
    <source>
        <dbReference type="PROSITE" id="PS50994"/>
    </source>
</evidence>
<keyword evidence="3" id="KW-0548">Nucleotidyltransferase</keyword>
<evidence type="ECO:0000256" key="1">
    <source>
        <dbReference type="SAM" id="MobiDB-lite"/>
    </source>
</evidence>
<sequence length="860" mass="97655">MGNNNTSSSGTLPSNTITNPRCEARAVTTRSGLSYTPVPPIPPPLYDENEPLTEKETEVTKDKVLPSTKDIQPPVIQKSHDPVKPVGSPISTEPSSAQVDNSPPSKEPSKETRLPYPSRVEYEKKSENDKVQIQKFWEMFKKIHVDITLADALILMPKYQKMLKSLLSNKEKLNEMANTPVSENCSAIILKKLPEEAEDPPVRPFRIAIYSDDLNLANCSLCVPKGIARDVLVPVGRLTFPADFVVVDFECDYRVPLILGHLPLIEFSYNNSYHASIKVAPFEALYGRKCRSPVCWAKVGDARLTGPELVHETTEKIVQIKQRMQAARDRQKSYADVRHEIHIDDKLHFVEEPVEILEHEIKKLRRSRIPIIKVRWNSKRGLEFTWEREDQFRENWLLLGEEESSYTLSSKHLKTHGFHLVIDTKGAENYAADHLSRLENPYEDVFDPKEINENFPLETLNMVTSRGDPSQEAVDILTACHSGPIGGYYGANYTAKKGIDFMGPFLSSRGNKYILVAVDYLSKWVEAKALPTNDARVVVKFLKSLFARFGTPRAIISDRGTHFCNDKFAKVMSKYGVTHRLPTAYHLQTRCQVEVSNRGLKPRIGCTPYKLVYGNPCHLPIELEHIAYWALKHDNFDLKTEGDHRKLQLNELNELHDKAYENSLIYKERTKKLHDSKIKNRIFNVGDQVLLFNSRLKIFSGKLKTRWSGSFTITEVFPYGTAKLSHSDGINFKDRPKFSEDSRVRCTDIAKISRKRLKPGKLRHGNGRARKKPGECYQRSKIQPVGKMSPSTLIGGDPRKNDTVDMKEAQGNKAYTLEVLTKEAHLVTITDCHVGNPYEQRSDLTAKSNSLIIEGMYGQD</sequence>
<name>A0ABQ5ITI0_9ASTR</name>
<dbReference type="Proteomes" id="UP001151760">
    <property type="component" value="Unassembled WGS sequence"/>
</dbReference>
<gene>
    <name evidence="3" type="ORF">Tco_1113085</name>
</gene>
<accession>A0ABQ5ITI0</accession>
<feature type="domain" description="Integrase catalytic" evidence="2">
    <location>
        <begin position="480"/>
        <end position="659"/>
    </location>
</feature>
<dbReference type="PROSITE" id="PS50994">
    <property type="entry name" value="INTEGRASE"/>
    <property type="match status" value="1"/>
</dbReference>
<dbReference type="PANTHER" id="PTHR47266">
    <property type="entry name" value="ENDONUCLEASE-RELATED"/>
    <property type="match status" value="1"/>
</dbReference>
<evidence type="ECO:0000313" key="4">
    <source>
        <dbReference type="Proteomes" id="UP001151760"/>
    </source>
</evidence>
<keyword evidence="3" id="KW-0695">RNA-directed DNA polymerase</keyword>
<dbReference type="InterPro" id="IPR036397">
    <property type="entry name" value="RNaseH_sf"/>
</dbReference>
<dbReference type="InterPro" id="IPR001584">
    <property type="entry name" value="Integrase_cat-core"/>
</dbReference>
<dbReference type="GO" id="GO:0003964">
    <property type="term" value="F:RNA-directed DNA polymerase activity"/>
    <property type="evidence" value="ECO:0007669"/>
    <property type="project" value="UniProtKB-KW"/>
</dbReference>
<reference evidence="3" key="2">
    <citation type="submission" date="2022-01" db="EMBL/GenBank/DDBJ databases">
        <authorList>
            <person name="Yamashiro T."/>
            <person name="Shiraishi A."/>
            <person name="Satake H."/>
            <person name="Nakayama K."/>
        </authorList>
    </citation>
    <scope>NUCLEOTIDE SEQUENCE</scope>
</reference>
<feature type="compositionally biased region" description="Polar residues" evidence="1">
    <location>
        <begin position="1"/>
        <end position="19"/>
    </location>
</feature>
<dbReference type="InterPro" id="IPR012337">
    <property type="entry name" value="RNaseH-like_sf"/>
</dbReference>
<keyword evidence="4" id="KW-1185">Reference proteome</keyword>
<keyword evidence="3" id="KW-0808">Transferase</keyword>
<protein>
    <submittedName>
        <fullName evidence="3">Reverse transcriptase domain-containing protein</fullName>
    </submittedName>
</protein>
<proteinExistence type="predicted"/>
<organism evidence="3 4">
    <name type="scientific">Tanacetum coccineum</name>
    <dbReference type="NCBI Taxonomy" id="301880"/>
    <lineage>
        <taxon>Eukaryota</taxon>
        <taxon>Viridiplantae</taxon>
        <taxon>Streptophyta</taxon>
        <taxon>Embryophyta</taxon>
        <taxon>Tracheophyta</taxon>
        <taxon>Spermatophyta</taxon>
        <taxon>Magnoliopsida</taxon>
        <taxon>eudicotyledons</taxon>
        <taxon>Gunneridae</taxon>
        <taxon>Pentapetalae</taxon>
        <taxon>asterids</taxon>
        <taxon>campanulids</taxon>
        <taxon>Asterales</taxon>
        <taxon>Asteraceae</taxon>
        <taxon>Asteroideae</taxon>
        <taxon>Anthemideae</taxon>
        <taxon>Anthemidinae</taxon>
        <taxon>Tanacetum</taxon>
    </lineage>
</organism>
<dbReference type="Pfam" id="PF00665">
    <property type="entry name" value="rve"/>
    <property type="match status" value="1"/>
</dbReference>
<evidence type="ECO:0000313" key="3">
    <source>
        <dbReference type="EMBL" id="GJU02747.1"/>
    </source>
</evidence>